<evidence type="ECO:0000313" key="5">
    <source>
        <dbReference type="EMBL" id="ORC91616.1"/>
    </source>
</evidence>
<keyword evidence="3" id="KW-0175">Coiled coil</keyword>
<reference evidence="5 6" key="1">
    <citation type="submission" date="2017-03" db="EMBL/GenBank/DDBJ databases">
        <title>An alternative strategy for trypanosome survival in the mammalian bloodstream revealed through genome and transcriptome analysis of the ubiquitous bovine parasite Trypanosoma (Megatrypanum) theileri.</title>
        <authorList>
            <person name="Kelly S."/>
            <person name="Ivens A."/>
            <person name="Mott A."/>
            <person name="O'Neill E."/>
            <person name="Emms D."/>
            <person name="Macleod O."/>
            <person name="Voorheis P."/>
            <person name="Matthews J."/>
            <person name="Matthews K."/>
            <person name="Carrington M."/>
        </authorList>
    </citation>
    <scope>NUCLEOTIDE SEQUENCE [LARGE SCALE GENOMIC DNA]</scope>
    <source>
        <strain evidence="5">Edinburgh</strain>
    </source>
</reference>
<feature type="domain" description="AAA+ ATPase" evidence="4">
    <location>
        <begin position="421"/>
        <end position="558"/>
    </location>
</feature>
<name>A0A1X0P3W8_9TRYP</name>
<dbReference type="SMART" id="SM00382">
    <property type="entry name" value="AAA"/>
    <property type="match status" value="1"/>
</dbReference>
<dbReference type="InterPro" id="IPR027417">
    <property type="entry name" value="P-loop_NTPase"/>
</dbReference>
<dbReference type="SUPFAM" id="SSF52540">
    <property type="entry name" value="P-loop containing nucleoside triphosphate hydrolases"/>
    <property type="match status" value="1"/>
</dbReference>
<dbReference type="OrthoDB" id="5421at2759"/>
<dbReference type="GeneID" id="39982647"/>
<dbReference type="GO" id="GO:0016887">
    <property type="term" value="F:ATP hydrolysis activity"/>
    <property type="evidence" value="ECO:0007669"/>
    <property type="project" value="InterPro"/>
</dbReference>
<keyword evidence="6" id="KW-1185">Reference proteome</keyword>
<evidence type="ECO:0000259" key="4">
    <source>
        <dbReference type="SMART" id="SM00382"/>
    </source>
</evidence>
<dbReference type="RefSeq" id="XP_028885682.1">
    <property type="nucleotide sequence ID" value="XM_029022867.1"/>
</dbReference>
<accession>A0A1X0P3W8</accession>
<dbReference type="Proteomes" id="UP000192257">
    <property type="component" value="Unassembled WGS sequence"/>
</dbReference>
<evidence type="ECO:0000256" key="3">
    <source>
        <dbReference type="ARBA" id="ARBA00023054"/>
    </source>
</evidence>
<comment type="caution">
    <text evidence="5">The sequence shown here is derived from an EMBL/GenBank/DDBJ whole genome shotgun (WGS) entry which is preliminary data.</text>
</comment>
<dbReference type="Gene3D" id="1.10.8.60">
    <property type="match status" value="1"/>
</dbReference>
<dbReference type="Gene3D" id="3.40.50.300">
    <property type="entry name" value="P-loop containing nucleotide triphosphate hydrolases"/>
    <property type="match status" value="1"/>
</dbReference>
<evidence type="ECO:0000313" key="6">
    <source>
        <dbReference type="Proteomes" id="UP000192257"/>
    </source>
</evidence>
<dbReference type="FunFam" id="3.40.50.300:FF:001025">
    <property type="entry name" value="ATPase family, AAA domain-containing 2B"/>
    <property type="match status" value="1"/>
</dbReference>
<dbReference type="InterPro" id="IPR050168">
    <property type="entry name" value="AAA_ATPase_domain"/>
</dbReference>
<gene>
    <name evidence="5" type="ORF">TM35_000052120</name>
</gene>
<sequence>MLRVPARWRCASSQVALVQVSEEESVALCTVVPSQGEASSWELDASITITPQYAATLTAQDFFPVETHNVYFLNGTSKTKRRFVEAPVNASDKVYTLRIQTPRYTYTAKTVILEGPRVSLRGTLDRLFANLIGCYIIVNCDMEMDGGRYHVNSVELQSGYRGLALVSSTTRVKLNHKNVISTHDPGILMGVSKQIDQFRTLLQTMENRPGNWIGVSLYSPEGCGALELIDHCVNESQATLVNWSPTTIWERKEKLWGARLVVLCVSAMDILFPSSEESFSKLTLRTLLRDINRLIEEHNGVKSAVVLVGITSTRTSEVVSSLFSTKITIELPDVHMRAALLSHVRGGDKEDYMNEAHTLVGYSSTAVLEIARNPPRTYKPPIKTLHWSEIGGLEDVKNRLRRALILPRLQPEAFIRFGVEPPRGILLYGPPGCAKTSLVKALCSEGYFAFIYLDSATLISAYVGESERLLRDVFQKAAQQKPCIVFFDEVEVLGGKRGLGSRDGDHARLLSTLLTEMDGFASSSGVCFVGATNTPHFLDSALLRPGRFDYLVYVPLPTRDDRYQILQLALKGTSADINILADVTEGFSGADLSSLSSQALLEILEQAEESSVPTCLHDSATLTDLFLTRIKTFHKTTYDVKALEEFHKDCSSFSSSM</sequence>
<dbReference type="PANTHER" id="PTHR23077">
    <property type="entry name" value="AAA-FAMILY ATPASE"/>
    <property type="match status" value="1"/>
</dbReference>
<dbReference type="AlphaFoldDB" id="A0A1X0P3W8"/>
<keyword evidence="1" id="KW-0547">Nucleotide-binding</keyword>
<evidence type="ECO:0000256" key="2">
    <source>
        <dbReference type="ARBA" id="ARBA00022840"/>
    </source>
</evidence>
<evidence type="ECO:0000256" key="1">
    <source>
        <dbReference type="ARBA" id="ARBA00022741"/>
    </source>
</evidence>
<dbReference type="InterPro" id="IPR003593">
    <property type="entry name" value="AAA+_ATPase"/>
</dbReference>
<organism evidence="5 6">
    <name type="scientific">Trypanosoma theileri</name>
    <dbReference type="NCBI Taxonomy" id="67003"/>
    <lineage>
        <taxon>Eukaryota</taxon>
        <taxon>Discoba</taxon>
        <taxon>Euglenozoa</taxon>
        <taxon>Kinetoplastea</taxon>
        <taxon>Metakinetoplastina</taxon>
        <taxon>Trypanosomatida</taxon>
        <taxon>Trypanosomatidae</taxon>
        <taxon>Trypanosoma</taxon>
    </lineage>
</organism>
<dbReference type="PANTHER" id="PTHR23077:SF117">
    <property type="entry name" value="AAA+ ATPASE DOMAIN-CONTAINING PROTEIN"/>
    <property type="match status" value="1"/>
</dbReference>
<dbReference type="VEuPathDB" id="TriTrypDB:TM35_000052120"/>
<dbReference type="STRING" id="67003.A0A1X0P3W8"/>
<dbReference type="Pfam" id="PF00004">
    <property type="entry name" value="AAA"/>
    <property type="match status" value="1"/>
</dbReference>
<protein>
    <submittedName>
        <fullName evidence="5">Putative Transitional endoplasmic reticulum ATPase</fullName>
    </submittedName>
</protein>
<dbReference type="InterPro" id="IPR003959">
    <property type="entry name" value="ATPase_AAA_core"/>
</dbReference>
<proteinExistence type="predicted"/>
<dbReference type="EMBL" id="NBCO01000005">
    <property type="protein sequence ID" value="ORC91616.1"/>
    <property type="molecule type" value="Genomic_DNA"/>
</dbReference>
<keyword evidence="2" id="KW-0067">ATP-binding</keyword>
<dbReference type="GO" id="GO:0005524">
    <property type="term" value="F:ATP binding"/>
    <property type="evidence" value="ECO:0007669"/>
    <property type="project" value="UniProtKB-KW"/>
</dbReference>